<evidence type="ECO:0000313" key="2">
    <source>
        <dbReference type="Proteomes" id="UP001210261"/>
    </source>
</evidence>
<proteinExistence type="predicted"/>
<comment type="caution">
    <text evidence="1">The sequence shown here is derived from an EMBL/GenBank/DDBJ whole genome shotgun (WGS) entry which is preliminary data.</text>
</comment>
<accession>A0ABT4VBK9</accession>
<reference evidence="1 2" key="1">
    <citation type="submission" date="2023-01" db="EMBL/GenBank/DDBJ databases">
        <title>Description of Helicobacter ibis sp. nov. isolated from faecal droppings of black-faced ibis (Theristicus melanopis).</title>
        <authorList>
            <person name="Lopez-Cantillo M."/>
            <person name="Vidal-Veuthey B."/>
            <person name="Mella A."/>
            <person name="De La Haba R."/>
            <person name="Collado L."/>
        </authorList>
    </citation>
    <scope>NUCLEOTIDE SEQUENCE [LARGE SCALE GENOMIC DNA]</scope>
    <source>
        <strain evidence="1 2">A82</strain>
    </source>
</reference>
<evidence type="ECO:0000313" key="1">
    <source>
        <dbReference type="EMBL" id="MDA3968090.1"/>
    </source>
</evidence>
<keyword evidence="2" id="KW-1185">Reference proteome</keyword>
<dbReference type="EMBL" id="JAQHXR010000001">
    <property type="protein sequence ID" value="MDA3968090.1"/>
    <property type="molecule type" value="Genomic_DNA"/>
</dbReference>
<protein>
    <submittedName>
        <fullName evidence="1">DUF2972 domain-containing protein</fullName>
    </submittedName>
</protein>
<dbReference type="Pfam" id="PF11186">
    <property type="entry name" value="DUF2972"/>
    <property type="match status" value="1"/>
</dbReference>
<name>A0ABT4VBK9_9HELI</name>
<dbReference type="InterPro" id="IPR021353">
    <property type="entry name" value="DUF2972"/>
</dbReference>
<dbReference type="RefSeq" id="WP_271020345.1">
    <property type="nucleotide sequence ID" value="NZ_JAQHXR010000001.1"/>
</dbReference>
<dbReference type="Proteomes" id="UP001210261">
    <property type="component" value="Unassembled WGS sequence"/>
</dbReference>
<gene>
    <name evidence="1" type="ORF">PF021_00160</name>
</gene>
<organism evidence="1 2">
    <name type="scientific">Helicobacter ibis</name>
    <dbReference type="NCBI Taxonomy" id="2962633"/>
    <lineage>
        <taxon>Bacteria</taxon>
        <taxon>Pseudomonadati</taxon>
        <taxon>Campylobacterota</taxon>
        <taxon>Epsilonproteobacteria</taxon>
        <taxon>Campylobacterales</taxon>
        <taxon>Helicobacteraceae</taxon>
        <taxon>Helicobacter</taxon>
    </lineage>
</organism>
<sequence>MNSVEILSAGGGANLEPSLASTISSLKLEKICEFITLTISQETLSFINNNIDLIYSWITSLEFEVKYKNTKFPPLMKPSVIDYKQLPANIAWELNIPLPKCRFIYATGHGSGGTAMLHFLRALYDESGYFLNVSYSESLAKDRYIYHYKNLVDNADKTNAIAILDYGLSKYGSRLDRDKFFALLPRDVPLIMQVRDPISVIKHGFHKSGGVGTRVTLGLNSDFNTLSSYISWDGYTRELVPVYDSFKIQSFIYHSLLKSIASPCVYYVDFDDIAKENVLKTMENIANAFSLYAPTKTEHCKKIFCAKMFRGALHNLWHTYPLTLIARARDIGLDSDLEVQLYISKPATHFGGCLDIISLFACEFSDDICVYITEDSFGILKSNEVLYKATFDYVERLLSFLCDKSKEYDSQITLTIQDVLEYFRGNKGARENLKEILDYELAHIKKHREDIVNNWQYYLEFDRI</sequence>